<keyword evidence="2" id="KW-1185">Reference proteome</keyword>
<reference evidence="1" key="1">
    <citation type="submission" date="2022-06" db="EMBL/GenBank/DDBJ databases">
        <title>Phylogenomic reconstructions and comparative analyses of Kickxellomycotina fungi.</title>
        <authorList>
            <person name="Reynolds N.K."/>
            <person name="Stajich J.E."/>
            <person name="Barry K."/>
            <person name="Grigoriev I.V."/>
            <person name="Crous P."/>
            <person name="Smith M.E."/>
        </authorList>
    </citation>
    <scope>NUCLEOTIDE SEQUENCE</scope>
    <source>
        <strain evidence="1">RSA 2271</strain>
    </source>
</reference>
<organism evidence="1 2">
    <name type="scientific">Spiromyces aspiralis</name>
    <dbReference type="NCBI Taxonomy" id="68401"/>
    <lineage>
        <taxon>Eukaryota</taxon>
        <taxon>Fungi</taxon>
        <taxon>Fungi incertae sedis</taxon>
        <taxon>Zoopagomycota</taxon>
        <taxon>Kickxellomycotina</taxon>
        <taxon>Kickxellomycetes</taxon>
        <taxon>Kickxellales</taxon>
        <taxon>Kickxellaceae</taxon>
        <taxon>Spiromyces</taxon>
    </lineage>
</organism>
<evidence type="ECO:0000313" key="2">
    <source>
        <dbReference type="Proteomes" id="UP001145114"/>
    </source>
</evidence>
<evidence type="ECO:0000313" key="1">
    <source>
        <dbReference type="EMBL" id="KAJ1675526.1"/>
    </source>
</evidence>
<name>A0ACC1HIP1_9FUNG</name>
<proteinExistence type="predicted"/>
<dbReference type="Proteomes" id="UP001145114">
    <property type="component" value="Unassembled WGS sequence"/>
</dbReference>
<accession>A0ACC1HIP1</accession>
<sequence length="294" mass="32198">MLPTDNGEVGGVGVSSMTAACFTHPLDLIKVHLQTDMRRTGVSALRATRDVIRIYGLRGLYNGLSAAFLRHCTYTTARFGTYDLCKSFLQNDQGELGLFRMMAAGVVGGVAGGIVGNPAEIMNVRMQHDVSLPPHKQRGYRNAVHGLFCMLRQEGPHSLMHGLGPSLLRAVLATASQLGSYDVAKGYLLRTGYFTDHAQTHLIASLVAGLVATTVCSPADVVKSRAMSMQAPSGHRSPRPNLITILSGMVKNEGWRSLFKGWVPSYVRLCPQLSITLVIYEQLKRWYFGHHHYS</sequence>
<comment type="caution">
    <text evidence="1">The sequence shown here is derived from an EMBL/GenBank/DDBJ whole genome shotgun (WGS) entry which is preliminary data.</text>
</comment>
<dbReference type="EMBL" id="JAMZIH010005266">
    <property type="protein sequence ID" value="KAJ1675526.1"/>
    <property type="molecule type" value="Genomic_DNA"/>
</dbReference>
<protein>
    <submittedName>
        <fullName evidence="1">Uncharacterized protein</fullName>
    </submittedName>
</protein>
<gene>
    <name evidence="1" type="ORF">EV182_001088</name>
</gene>